<keyword evidence="3" id="KW-1185">Reference proteome</keyword>
<sequence length="273" mass="31159">MDIHTNDLDFKFPFDRDKYPLDSPESLQDIFAAAQHEKHFSNPRNFSDKTDIRCFDLDGMNSTWRHLDTRSLSDLLQNVSTSDHSTSSPTLSPASNEPNLRPRRLLAFFVPLSPAAGTSFGSCSAMTRDNVKELFQTRQVNPLFIMNLLGRPDYWAPQTEWHTDDDGNFLACDFFCQHPRWNLQVQGASVSVYMRYSAALKLTTYIISHKNGDSSIRVLTEILGSAMKTARPDKRANVFLNDPFNIAIMLSTLSFEASKYHVQKLRRAIWTQV</sequence>
<comment type="caution">
    <text evidence="2">The sequence shown here is derived from an EMBL/GenBank/DDBJ whole genome shotgun (WGS) entry which is preliminary data.</text>
</comment>
<protein>
    <submittedName>
        <fullName evidence="2">Uncharacterized protein</fullName>
    </submittedName>
</protein>
<reference evidence="2 3" key="1">
    <citation type="submission" date="2020-01" db="EMBL/GenBank/DDBJ databases">
        <title>Draft genome sequence of Aspergillus lentulus IFM 60648.</title>
        <authorList>
            <person name="Takahashi H."/>
            <person name="Yaguchi T."/>
        </authorList>
    </citation>
    <scope>NUCLEOTIDE SEQUENCE [LARGE SCALE GENOMIC DNA]</scope>
    <source>
        <strain evidence="2 3">IFM 60648</strain>
    </source>
</reference>
<dbReference type="EMBL" id="BLKI01000003">
    <property type="protein sequence ID" value="GFF63099.1"/>
    <property type="molecule type" value="Genomic_DNA"/>
</dbReference>
<evidence type="ECO:0000313" key="2">
    <source>
        <dbReference type="EMBL" id="GFF63099.1"/>
    </source>
</evidence>
<dbReference type="Proteomes" id="UP000465220">
    <property type="component" value="Unassembled WGS sequence"/>
</dbReference>
<proteinExistence type="predicted"/>
<feature type="compositionally biased region" description="Polar residues" evidence="1">
    <location>
        <begin position="78"/>
        <end position="98"/>
    </location>
</feature>
<evidence type="ECO:0000313" key="3">
    <source>
        <dbReference type="Proteomes" id="UP000465220"/>
    </source>
</evidence>
<gene>
    <name evidence="2" type="ORF">IFM60648_00816</name>
</gene>
<evidence type="ECO:0000256" key="1">
    <source>
        <dbReference type="SAM" id="MobiDB-lite"/>
    </source>
</evidence>
<accession>A0ABQ0ZSN1</accession>
<name>A0ABQ0ZSN1_ASPLE</name>
<organism evidence="2 3">
    <name type="scientific">Aspergillus lentulus</name>
    <dbReference type="NCBI Taxonomy" id="293939"/>
    <lineage>
        <taxon>Eukaryota</taxon>
        <taxon>Fungi</taxon>
        <taxon>Dikarya</taxon>
        <taxon>Ascomycota</taxon>
        <taxon>Pezizomycotina</taxon>
        <taxon>Eurotiomycetes</taxon>
        <taxon>Eurotiomycetidae</taxon>
        <taxon>Eurotiales</taxon>
        <taxon>Aspergillaceae</taxon>
        <taxon>Aspergillus</taxon>
        <taxon>Aspergillus subgen. Fumigati</taxon>
    </lineage>
</organism>
<feature type="region of interest" description="Disordered" evidence="1">
    <location>
        <begin position="78"/>
        <end position="99"/>
    </location>
</feature>